<dbReference type="KEGG" id="saqu:EJC51_43330"/>
<dbReference type="PANTHER" id="PTHR23028:SF53">
    <property type="entry name" value="ACYL_TRANSF_3 DOMAIN-CONTAINING PROTEIN"/>
    <property type="match status" value="1"/>
</dbReference>
<dbReference type="Pfam" id="PF01757">
    <property type="entry name" value="Acyl_transf_3"/>
    <property type="match status" value="1"/>
</dbReference>
<feature type="domain" description="Acyltransferase 3" evidence="3">
    <location>
        <begin position="47"/>
        <end position="382"/>
    </location>
</feature>
<evidence type="ECO:0000256" key="1">
    <source>
        <dbReference type="SAM" id="MobiDB-lite"/>
    </source>
</evidence>
<dbReference type="Proteomes" id="UP000280197">
    <property type="component" value="Chromosome"/>
</dbReference>
<feature type="transmembrane region" description="Helical" evidence="2">
    <location>
        <begin position="196"/>
        <end position="215"/>
    </location>
</feature>
<feature type="transmembrane region" description="Helical" evidence="2">
    <location>
        <begin position="362"/>
        <end position="383"/>
    </location>
</feature>
<dbReference type="EMBL" id="CP034463">
    <property type="protein sequence ID" value="AZP22328.1"/>
    <property type="molecule type" value="Genomic_DNA"/>
</dbReference>
<dbReference type="GO" id="GO:0009103">
    <property type="term" value="P:lipopolysaccharide biosynthetic process"/>
    <property type="evidence" value="ECO:0007669"/>
    <property type="project" value="TreeGrafter"/>
</dbReference>
<feature type="compositionally biased region" description="Low complexity" evidence="1">
    <location>
        <begin position="7"/>
        <end position="18"/>
    </location>
</feature>
<keyword evidence="2" id="KW-0812">Transmembrane</keyword>
<accession>A0A3Q9C6Z7</accession>
<dbReference type="GO" id="GO:0016020">
    <property type="term" value="C:membrane"/>
    <property type="evidence" value="ECO:0007669"/>
    <property type="project" value="TreeGrafter"/>
</dbReference>
<gene>
    <name evidence="4" type="ORF">EJC51_43330</name>
</gene>
<proteinExistence type="predicted"/>
<evidence type="ECO:0000313" key="4">
    <source>
        <dbReference type="EMBL" id="AZP22328.1"/>
    </source>
</evidence>
<reference evidence="4 5" key="1">
    <citation type="submission" date="2018-12" db="EMBL/GenBank/DDBJ databases">
        <authorList>
            <person name="Li K."/>
        </authorList>
    </citation>
    <scope>NUCLEOTIDE SEQUENCE [LARGE SCALE GENOMIC DNA]</scope>
    <source>
        <strain evidence="5">CR22</strain>
    </source>
</reference>
<feature type="transmembrane region" description="Helical" evidence="2">
    <location>
        <begin position="115"/>
        <end position="136"/>
    </location>
</feature>
<sequence>MASTPDSTAEAATERSAAVTGRRHTAPAAPGARRGFPSATLHDSRVDALDGLRTLAVALVLVYHVDRTLVPGGSIAVDVFFTISGFVITRQLLAEYSRTGTLALLPFYRRRWLRLVPALLAVCAACLVLATTTSLWGFDGSWQAVGLAVTFLTNVFRAADPEAYMGGPLAHTWSLGVEEQFYLLWPLLLLGLLRRLRARTVLLCTAALCVLPFLWRCVLWHPDAVHRIYNGTDTRADELLAGALVAVVLARLRQDDPRLGPLRVWAGRLALPALAVLALVAWKVPVTGSAGLWTVLWYTGGILAVAALSATLVAGLELRPDGLLSRLLGCAPLAWTGRNLSYGIYLWHYPVVRLLASLDVEVGLLTGTVVLTMAMALLSYYLVERPFLRRARRHRT</sequence>
<keyword evidence="4" id="KW-0012">Acyltransferase</keyword>
<evidence type="ECO:0000256" key="2">
    <source>
        <dbReference type="SAM" id="Phobius"/>
    </source>
</evidence>
<protein>
    <submittedName>
        <fullName evidence="4">Acyltransferase</fullName>
    </submittedName>
</protein>
<dbReference type="InterPro" id="IPR002656">
    <property type="entry name" value="Acyl_transf_3_dom"/>
</dbReference>
<evidence type="ECO:0000313" key="5">
    <source>
        <dbReference type="Proteomes" id="UP000280197"/>
    </source>
</evidence>
<name>A0A3Q9C6Z7_9ACTN</name>
<keyword evidence="2" id="KW-1133">Transmembrane helix</keyword>
<keyword evidence="2" id="KW-0472">Membrane</keyword>
<feature type="compositionally biased region" description="Low complexity" evidence="1">
    <location>
        <begin position="26"/>
        <end position="37"/>
    </location>
</feature>
<feature type="transmembrane region" description="Helical" evidence="2">
    <location>
        <begin position="264"/>
        <end position="284"/>
    </location>
</feature>
<organism evidence="4 5">
    <name type="scientific">Streptomyces aquilus</name>
    <dbReference type="NCBI Taxonomy" id="2548456"/>
    <lineage>
        <taxon>Bacteria</taxon>
        <taxon>Bacillati</taxon>
        <taxon>Actinomycetota</taxon>
        <taxon>Actinomycetes</taxon>
        <taxon>Kitasatosporales</taxon>
        <taxon>Streptomycetaceae</taxon>
        <taxon>Streptomyces</taxon>
    </lineage>
</organism>
<keyword evidence="4" id="KW-0808">Transferase</keyword>
<evidence type="ECO:0000259" key="3">
    <source>
        <dbReference type="Pfam" id="PF01757"/>
    </source>
</evidence>
<dbReference type="InterPro" id="IPR050879">
    <property type="entry name" value="Acyltransferase_3"/>
</dbReference>
<dbReference type="PANTHER" id="PTHR23028">
    <property type="entry name" value="ACETYLTRANSFERASE"/>
    <property type="match status" value="1"/>
</dbReference>
<keyword evidence="5" id="KW-1185">Reference proteome</keyword>
<dbReference type="GO" id="GO:0016747">
    <property type="term" value="F:acyltransferase activity, transferring groups other than amino-acyl groups"/>
    <property type="evidence" value="ECO:0007669"/>
    <property type="project" value="InterPro"/>
</dbReference>
<dbReference type="AlphaFoldDB" id="A0A3Q9C6Z7"/>
<dbReference type="RefSeq" id="WP_126276131.1">
    <property type="nucleotide sequence ID" value="NZ_CP034463.1"/>
</dbReference>
<feature type="region of interest" description="Disordered" evidence="1">
    <location>
        <begin position="1"/>
        <end position="37"/>
    </location>
</feature>
<feature type="transmembrane region" description="Helical" evidence="2">
    <location>
        <begin position="296"/>
        <end position="316"/>
    </location>
</feature>